<evidence type="ECO:0000313" key="1">
    <source>
        <dbReference type="EMBL" id="PKY51400.1"/>
    </source>
</evidence>
<accession>A0A2I1GXN2</accession>
<comment type="caution">
    <text evidence="1">The sequence shown here is derived from an EMBL/GenBank/DDBJ whole genome shotgun (WGS) entry which is preliminary data.</text>
</comment>
<dbReference type="AlphaFoldDB" id="A0A2I1GXN2"/>
<gene>
    <name evidence="1" type="ORF">RhiirA4_424484</name>
</gene>
<dbReference type="EMBL" id="LLXI01001017">
    <property type="protein sequence ID" value="PKY51400.1"/>
    <property type="molecule type" value="Genomic_DNA"/>
</dbReference>
<dbReference type="Proteomes" id="UP000234323">
    <property type="component" value="Unassembled WGS sequence"/>
</dbReference>
<name>A0A2I1GXN2_9GLOM</name>
<sequence length="140" mass="16413">MINIESIDVVPQVDDVPQFLMNKNKVFRTINKFNLLLQFESKTIPSRGNCHAGKMHFSEMKLDNFHIGKMEVSKMMSVNFMSFTHLRILWYQTLGMVYMEFILLKFGGYHYNGVNSRKIQPKTISYLYTGCSKRGFPKKK</sequence>
<organism evidence="1 2">
    <name type="scientific">Rhizophagus irregularis</name>
    <dbReference type="NCBI Taxonomy" id="588596"/>
    <lineage>
        <taxon>Eukaryota</taxon>
        <taxon>Fungi</taxon>
        <taxon>Fungi incertae sedis</taxon>
        <taxon>Mucoromycota</taxon>
        <taxon>Glomeromycotina</taxon>
        <taxon>Glomeromycetes</taxon>
        <taxon>Glomerales</taxon>
        <taxon>Glomeraceae</taxon>
        <taxon>Rhizophagus</taxon>
    </lineage>
</organism>
<evidence type="ECO:0000313" key="2">
    <source>
        <dbReference type="Proteomes" id="UP000234323"/>
    </source>
</evidence>
<reference evidence="1 2" key="1">
    <citation type="submission" date="2015-10" db="EMBL/GenBank/DDBJ databases">
        <title>Genome analyses suggest a sexual origin of heterokaryosis in a supposedly ancient asexual fungus.</title>
        <authorList>
            <person name="Ropars J."/>
            <person name="Sedzielewska K."/>
            <person name="Noel J."/>
            <person name="Charron P."/>
            <person name="Farinelli L."/>
            <person name="Marton T."/>
            <person name="Kruger M."/>
            <person name="Pelin A."/>
            <person name="Brachmann A."/>
            <person name="Corradi N."/>
        </authorList>
    </citation>
    <scope>NUCLEOTIDE SEQUENCE [LARGE SCALE GENOMIC DNA]</scope>
    <source>
        <strain evidence="1 2">A4</strain>
    </source>
</reference>
<proteinExistence type="predicted"/>
<keyword evidence="2" id="KW-1185">Reference proteome</keyword>
<protein>
    <submittedName>
        <fullName evidence="1">Uncharacterized protein</fullName>
    </submittedName>
</protein>